<evidence type="ECO:0000256" key="2">
    <source>
        <dbReference type="ARBA" id="ARBA00022737"/>
    </source>
</evidence>
<dbReference type="PROSITE" id="PS51372">
    <property type="entry name" value="PRD_2"/>
    <property type="match status" value="1"/>
</dbReference>
<dbReference type="InterPro" id="IPR011608">
    <property type="entry name" value="PRD"/>
</dbReference>
<gene>
    <name evidence="6" type="ORF">JZO70_09330</name>
</gene>
<dbReference type="Gene3D" id="3.40.50.2300">
    <property type="match status" value="1"/>
</dbReference>
<dbReference type="PROSITE" id="PS51094">
    <property type="entry name" value="PTS_EIIA_TYPE_2"/>
    <property type="match status" value="1"/>
</dbReference>
<keyword evidence="2" id="KW-0677">Repeat</keyword>
<dbReference type="RefSeq" id="WP_207673292.1">
    <property type="nucleotide sequence ID" value="NZ_JAFREM010000015.1"/>
</dbReference>
<dbReference type="InterPro" id="IPR013011">
    <property type="entry name" value="PTS_EIIB_2"/>
</dbReference>
<keyword evidence="7" id="KW-1185">Reference proteome</keyword>
<dbReference type="PANTHER" id="PTHR30185:SF13">
    <property type="entry name" value="LICABCH OPERON REGULATOR-RELATED"/>
    <property type="match status" value="1"/>
</dbReference>
<dbReference type="CDD" id="cd05568">
    <property type="entry name" value="PTS_IIB_bgl_like"/>
    <property type="match status" value="1"/>
</dbReference>
<dbReference type="PANTHER" id="PTHR30185">
    <property type="entry name" value="CRYPTIC BETA-GLUCOSIDE BGL OPERON ANTITERMINATOR"/>
    <property type="match status" value="1"/>
</dbReference>
<feature type="domain" description="PTS EIIB type-2" evidence="4">
    <location>
        <begin position="405"/>
        <end position="494"/>
    </location>
</feature>
<feature type="domain" description="PTS EIIA type-2" evidence="3">
    <location>
        <begin position="510"/>
        <end position="649"/>
    </location>
</feature>
<proteinExistence type="predicted"/>
<dbReference type="Gene3D" id="1.10.10.10">
    <property type="entry name" value="Winged helix-like DNA-binding domain superfamily/Winged helix DNA-binding domain"/>
    <property type="match status" value="1"/>
</dbReference>
<protein>
    <submittedName>
        <fullName evidence="6">PTS sugar transporter subunit IIA</fullName>
    </submittedName>
</protein>
<sequence length="655" mass="76854">MNKKSFRQCQLFKLLSSEKEYRSSRYFSEILAVSTKTVYNDMNKLNEAMKEFDLFIEKKPSSGFLLIGEAKKRKLFEQYLLSLQEEKTDYFTTEDRQIDIVCNLLRSKKGILQEELEEKYYISDSTLRLDLEQIRGDHSMQFFSRNRGRICLKGDEASVQYLVKNYLMEKIPWSVIDLEQKSKVSRFFTEEEVSFAKESLKQVLILSNAVTSDYYMNSLFFFFLVFGIRVNHEFHYCHDVMSKEDLSMLETYFISYELTSFYREQFQLELTKKDIQAINEQLYANGIYLTLDPETIDPATEKTVDNILRNLGNLLKVDISDDVELKRSLMAHIPPMVFRLKRNMRIENPLLGEIKKQYLLLFSLLWYVLSDLEEQYDIRLNDDEISFLLIYFQVSLEKRHGVYFKNIVIVCPRGLSTSELLYTKVRGMIPMRDRVLTRTVEELHDLSLDDIDFIISTVYLEVEEVPVVYVSPLLTGADAIKIMDEYANQDNQYKSIALTSKSTIYKNIDTFIDEKYIFCKKNFSNKRECLDFLIEIYEKEGTVSEKFRQSVYDREAMGDTSIYTGVGIPHAAPETIQHTKISFVTLEKPIQWGANEVSFIVLLAISNKDVDLAREIIKKIFSMAEDKTVVERINRIETKIQLISAIRNEVFEQNR</sequence>
<dbReference type="InterPro" id="IPR002178">
    <property type="entry name" value="PTS_EIIA_type-2_dom"/>
</dbReference>
<dbReference type="Pfam" id="PF08279">
    <property type="entry name" value="HTH_11"/>
    <property type="match status" value="1"/>
</dbReference>
<dbReference type="InterPro" id="IPR036634">
    <property type="entry name" value="PRD_sf"/>
</dbReference>
<keyword evidence="6" id="KW-0813">Transport</keyword>
<dbReference type="EMBL" id="JAFREM010000015">
    <property type="protein sequence ID" value="MBO1306361.1"/>
    <property type="molecule type" value="Genomic_DNA"/>
</dbReference>
<dbReference type="Gene3D" id="3.40.930.10">
    <property type="entry name" value="Mannitol-specific EII, Chain A"/>
    <property type="match status" value="1"/>
</dbReference>
<reference evidence="6 7" key="1">
    <citation type="submission" date="2021-03" db="EMBL/GenBank/DDBJ databases">
        <title>Enterococcal diversity collection.</title>
        <authorList>
            <person name="Gilmore M.S."/>
            <person name="Schwartzman J."/>
            <person name="Van Tyne D."/>
            <person name="Martin M."/>
            <person name="Earl A.M."/>
            <person name="Manson A.L."/>
            <person name="Straub T."/>
            <person name="Salamzade R."/>
            <person name="Saavedra J."/>
            <person name="Lebreton F."/>
            <person name="Prichula J."/>
            <person name="Schaufler K."/>
            <person name="Gaca A."/>
            <person name="Sgardioli B."/>
            <person name="Wagenaar J."/>
            <person name="Strong T."/>
        </authorList>
    </citation>
    <scope>NUCLEOTIDE SEQUENCE [LARGE SCALE GENOMIC DNA]</scope>
    <source>
        <strain evidence="6 7">669A</strain>
    </source>
</reference>
<dbReference type="Pfam" id="PF00359">
    <property type="entry name" value="PTS_EIIA_2"/>
    <property type="match status" value="1"/>
</dbReference>
<dbReference type="PROSITE" id="PS51099">
    <property type="entry name" value="PTS_EIIB_TYPE_2"/>
    <property type="match status" value="1"/>
</dbReference>
<dbReference type="SUPFAM" id="SSF52794">
    <property type="entry name" value="PTS system IIB component-like"/>
    <property type="match status" value="1"/>
</dbReference>
<dbReference type="Proteomes" id="UP000664601">
    <property type="component" value="Unassembled WGS sequence"/>
</dbReference>
<dbReference type="CDD" id="cd00211">
    <property type="entry name" value="PTS_IIA_fru"/>
    <property type="match status" value="1"/>
</dbReference>
<dbReference type="SUPFAM" id="SSF63520">
    <property type="entry name" value="PTS-regulatory domain, PRD"/>
    <property type="match status" value="1"/>
</dbReference>
<evidence type="ECO:0000259" key="5">
    <source>
        <dbReference type="PROSITE" id="PS51372"/>
    </source>
</evidence>
<dbReference type="InterPro" id="IPR036388">
    <property type="entry name" value="WH-like_DNA-bd_sf"/>
</dbReference>
<evidence type="ECO:0000259" key="3">
    <source>
        <dbReference type="PROSITE" id="PS51094"/>
    </source>
</evidence>
<feature type="domain" description="PRD" evidence="5">
    <location>
        <begin position="295"/>
        <end position="402"/>
    </location>
</feature>
<evidence type="ECO:0000313" key="6">
    <source>
        <dbReference type="EMBL" id="MBO1306361.1"/>
    </source>
</evidence>
<evidence type="ECO:0000259" key="4">
    <source>
        <dbReference type="PROSITE" id="PS51099"/>
    </source>
</evidence>
<dbReference type="InterPro" id="IPR036095">
    <property type="entry name" value="PTS_EIIB-like_sf"/>
</dbReference>
<dbReference type="SUPFAM" id="SSF55804">
    <property type="entry name" value="Phoshotransferase/anion transport protein"/>
    <property type="match status" value="1"/>
</dbReference>
<comment type="caution">
    <text evidence="6">The sequence shown here is derived from an EMBL/GenBank/DDBJ whole genome shotgun (WGS) entry which is preliminary data.</text>
</comment>
<evidence type="ECO:0000256" key="1">
    <source>
        <dbReference type="ARBA" id="ARBA00022679"/>
    </source>
</evidence>
<name>A0ABS3LCA1_9ENTE</name>
<organism evidence="6 7">
    <name type="scientific">Candidatus Enterococcus moelleringii</name>
    <dbReference type="NCBI Taxonomy" id="2815325"/>
    <lineage>
        <taxon>Bacteria</taxon>
        <taxon>Bacillati</taxon>
        <taxon>Bacillota</taxon>
        <taxon>Bacilli</taxon>
        <taxon>Lactobacillales</taxon>
        <taxon>Enterococcaceae</taxon>
        <taxon>Enterococcus</taxon>
    </lineage>
</organism>
<dbReference type="InterPro" id="IPR013196">
    <property type="entry name" value="HTH_11"/>
</dbReference>
<dbReference type="InterPro" id="IPR016152">
    <property type="entry name" value="PTrfase/Anion_transptr"/>
</dbReference>
<dbReference type="InterPro" id="IPR050661">
    <property type="entry name" value="BglG_antiterminators"/>
</dbReference>
<keyword evidence="6" id="KW-0762">Sugar transport</keyword>
<evidence type="ECO:0000313" key="7">
    <source>
        <dbReference type="Proteomes" id="UP000664601"/>
    </source>
</evidence>
<dbReference type="Pfam" id="PF00874">
    <property type="entry name" value="PRD"/>
    <property type="match status" value="1"/>
</dbReference>
<dbReference type="Gene3D" id="1.10.1790.10">
    <property type="entry name" value="PRD domain"/>
    <property type="match status" value="1"/>
</dbReference>
<accession>A0ABS3LCA1</accession>
<keyword evidence="1" id="KW-0808">Transferase</keyword>